<dbReference type="InterPro" id="IPR002575">
    <property type="entry name" value="Aminoglycoside_PTrfase"/>
</dbReference>
<protein>
    <submittedName>
        <fullName evidence="3">Phosphotransferase</fullName>
    </submittedName>
</protein>
<dbReference type="Pfam" id="PF01636">
    <property type="entry name" value="APH"/>
    <property type="match status" value="1"/>
</dbReference>
<evidence type="ECO:0000313" key="3">
    <source>
        <dbReference type="EMBL" id="QHT61637.1"/>
    </source>
</evidence>
<sequence length="348" mass="38739">MIEQTQTERNYSAIVSRYRLAEPVRIEREESGMNNTTRMIYAGAERYVLRVYENHNDRAIVSLEHAILRALGGSGLSFHVPAPVRNAAQDTVTEAPDGKLAAIFGYIGGERPTASSPSHIEGLGRAAGELTRKLGSLEALAKLKAVYQPYYEFEDIHAAMDEAAIRTLSAKLQLTPGRCGQVEALLDVKHRLTALIDRFKKLPRQWIHGDIVFANALASGEAIVGLLDFEFCTIDARAMELAVICAEFPCEDDALSLERISLLCKGYGSRSRLDRDEIALLPDLIQLRMIDVWLHFAGRLADGLDREDVWVQQIERVSFVCGWVERNRPRLPAVLEAAAMQQSTVQAH</sequence>
<dbReference type="PANTHER" id="PTHR21064">
    <property type="entry name" value="AMINOGLYCOSIDE PHOSPHOTRANSFERASE DOMAIN-CONTAINING PROTEIN-RELATED"/>
    <property type="match status" value="1"/>
</dbReference>
<dbReference type="GO" id="GO:0019202">
    <property type="term" value="F:amino acid kinase activity"/>
    <property type="evidence" value="ECO:0007669"/>
    <property type="project" value="TreeGrafter"/>
</dbReference>
<dbReference type="KEGG" id="plyc:GXP70_17785"/>
<dbReference type="SUPFAM" id="SSF56112">
    <property type="entry name" value="Protein kinase-like (PK-like)"/>
    <property type="match status" value="1"/>
</dbReference>
<dbReference type="Gene3D" id="3.90.1200.10">
    <property type="match status" value="1"/>
</dbReference>
<evidence type="ECO:0000256" key="1">
    <source>
        <dbReference type="ARBA" id="ARBA00038240"/>
    </source>
</evidence>
<dbReference type="Gene3D" id="3.30.200.20">
    <property type="entry name" value="Phosphorylase Kinase, domain 1"/>
    <property type="match status" value="1"/>
</dbReference>
<name>A0A6C0FY82_9BACL</name>
<keyword evidence="4" id="KW-1185">Reference proteome</keyword>
<feature type="domain" description="Aminoglycoside phosphotransferase" evidence="2">
    <location>
        <begin position="30"/>
        <end position="256"/>
    </location>
</feature>
<dbReference type="RefSeq" id="WP_162358076.1">
    <property type="nucleotide sequence ID" value="NZ_CP048209.1"/>
</dbReference>
<organism evidence="3 4">
    <name type="scientific">Paenibacillus lycopersici</name>
    <dbReference type="NCBI Taxonomy" id="2704462"/>
    <lineage>
        <taxon>Bacteria</taxon>
        <taxon>Bacillati</taxon>
        <taxon>Bacillota</taxon>
        <taxon>Bacilli</taxon>
        <taxon>Bacillales</taxon>
        <taxon>Paenibacillaceae</taxon>
        <taxon>Paenibacillus</taxon>
    </lineage>
</organism>
<evidence type="ECO:0000259" key="2">
    <source>
        <dbReference type="Pfam" id="PF01636"/>
    </source>
</evidence>
<evidence type="ECO:0000313" key="4">
    <source>
        <dbReference type="Proteomes" id="UP000476064"/>
    </source>
</evidence>
<dbReference type="Proteomes" id="UP000476064">
    <property type="component" value="Chromosome"/>
</dbReference>
<gene>
    <name evidence="3" type="ORF">GXP70_17785</name>
</gene>
<comment type="similarity">
    <text evidence="1">Belongs to the pseudomonas-type ThrB family.</text>
</comment>
<accession>A0A6C0FY82</accession>
<keyword evidence="3" id="KW-0808">Transferase</keyword>
<reference evidence="3 4" key="1">
    <citation type="submission" date="2020-01" db="EMBL/GenBank/DDBJ databases">
        <title>Paenibacillus sp. nov., isolated from tomato rhizosphere.</title>
        <authorList>
            <person name="Weon H.-Y."/>
            <person name="Lee S.A."/>
        </authorList>
    </citation>
    <scope>NUCLEOTIDE SEQUENCE [LARGE SCALE GENOMIC DNA]</scope>
    <source>
        <strain evidence="3 4">12200R-189</strain>
    </source>
</reference>
<dbReference type="InterPro" id="IPR011009">
    <property type="entry name" value="Kinase-like_dom_sf"/>
</dbReference>
<dbReference type="InterPro" id="IPR050249">
    <property type="entry name" value="Pseudomonas-type_ThrB"/>
</dbReference>
<proteinExistence type="inferred from homology"/>
<dbReference type="PANTHER" id="PTHR21064:SF6">
    <property type="entry name" value="AMINOGLYCOSIDE PHOSPHOTRANSFERASE DOMAIN-CONTAINING PROTEIN"/>
    <property type="match status" value="1"/>
</dbReference>
<dbReference type="AlphaFoldDB" id="A0A6C0FY82"/>
<dbReference type="EMBL" id="CP048209">
    <property type="protein sequence ID" value="QHT61637.1"/>
    <property type="molecule type" value="Genomic_DNA"/>
</dbReference>